<dbReference type="SUPFAM" id="SSF51182">
    <property type="entry name" value="RmlC-like cupins"/>
    <property type="match status" value="1"/>
</dbReference>
<dbReference type="PROSITE" id="PS50943">
    <property type="entry name" value="HTH_CROC1"/>
    <property type="match status" value="1"/>
</dbReference>
<feature type="domain" description="HTH cro/C1-type" evidence="2">
    <location>
        <begin position="6"/>
        <end position="60"/>
    </location>
</feature>
<proteinExistence type="predicted"/>
<gene>
    <name evidence="3" type="ORF">OHU69_08995</name>
</gene>
<dbReference type="InterPro" id="IPR050807">
    <property type="entry name" value="TransReg_Diox_bact_type"/>
</dbReference>
<dbReference type="CDD" id="cd00093">
    <property type="entry name" value="HTH_XRE"/>
    <property type="match status" value="1"/>
</dbReference>
<dbReference type="InterPro" id="IPR014710">
    <property type="entry name" value="RmlC-like_jellyroll"/>
</dbReference>
<dbReference type="Pfam" id="PF07883">
    <property type="entry name" value="Cupin_2"/>
    <property type="match status" value="1"/>
</dbReference>
<reference evidence="3" key="1">
    <citation type="submission" date="2022-10" db="EMBL/GenBank/DDBJ databases">
        <title>The complete genomes of actinobacterial strains from the NBC collection.</title>
        <authorList>
            <person name="Joergensen T.S."/>
            <person name="Alvarez Arevalo M."/>
            <person name="Sterndorff E.B."/>
            <person name="Faurdal D."/>
            <person name="Vuksanovic O."/>
            <person name="Mourched A.-S."/>
            <person name="Charusanti P."/>
            <person name="Shaw S."/>
            <person name="Blin K."/>
            <person name="Weber T."/>
        </authorList>
    </citation>
    <scope>NUCLEOTIDE SEQUENCE</scope>
    <source>
        <strain evidence="3">NBC_00119</strain>
    </source>
</reference>
<evidence type="ECO:0000259" key="2">
    <source>
        <dbReference type="PROSITE" id="PS50943"/>
    </source>
</evidence>
<dbReference type="InterPro" id="IPR011051">
    <property type="entry name" value="RmlC_Cupin_sf"/>
</dbReference>
<dbReference type="Pfam" id="PF01381">
    <property type="entry name" value="HTH_3"/>
    <property type="match status" value="1"/>
</dbReference>
<dbReference type="InterPro" id="IPR010982">
    <property type="entry name" value="Lambda_DNA-bd_dom_sf"/>
</dbReference>
<dbReference type="Gene3D" id="2.60.120.10">
    <property type="entry name" value="Jelly Rolls"/>
    <property type="match status" value="1"/>
</dbReference>
<dbReference type="GO" id="GO:0005829">
    <property type="term" value="C:cytosol"/>
    <property type="evidence" value="ECO:0007669"/>
    <property type="project" value="TreeGrafter"/>
</dbReference>
<dbReference type="PANTHER" id="PTHR46797:SF1">
    <property type="entry name" value="METHYLPHOSPHONATE SYNTHASE"/>
    <property type="match status" value="1"/>
</dbReference>
<name>A0AAU1U3I4_9ACTN</name>
<dbReference type="CDD" id="cd02209">
    <property type="entry name" value="cupin_XRE_C"/>
    <property type="match status" value="1"/>
</dbReference>
<sequence length="178" mass="19440">MIGNRIRELRQSRKMTVRDLASRAGVSTGLVSQVERGLTDPSLETLRRLSAALGLPLFDLFRQDDPDDVALVRRERRIVVRSPQGGVEYTRVSAGSARLEVLEGALEPGGASSEERYSHPSEECVVVLSGSLVVEAGESRHELGPGDSCTFDSRVPHRYVNEGSEPARFLVSVTPPSR</sequence>
<evidence type="ECO:0000313" key="3">
    <source>
        <dbReference type="EMBL" id="WTS11193.1"/>
    </source>
</evidence>
<dbReference type="Gene3D" id="1.10.260.40">
    <property type="entry name" value="lambda repressor-like DNA-binding domains"/>
    <property type="match status" value="1"/>
</dbReference>
<organism evidence="3">
    <name type="scientific">Streptomyces sp. NBC_00119</name>
    <dbReference type="NCBI Taxonomy" id="2975659"/>
    <lineage>
        <taxon>Bacteria</taxon>
        <taxon>Bacillati</taxon>
        <taxon>Actinomycetota</taxon>
        <taxon>Actinomycetes</taxon>
        <taxon>Kitasatosporales</taxon>
        <taxon>Streptomycetaceae</taxon>
        <taxon>Streptomyces</taxon>
    </lineage>
</organism>
<dbReference type="AlphaFoldDB" id="A0AAU1U3I4"/>
<dbReference type="SMART" id="SM00530">
    <property type="entry name" value="HTH_XRE"/>
    <property type="match status" value="1"/>
</dbReference>
<evidence type="ECO:0000256" key="1">
    <source>
        <dbReference type="ARBA" id="ARBA00023125"/>
    </source>
</evidence>
<dbReference type="InterPro" id="IPR013096">
    <property type="entry name" value="Cupin_2"/>
</dbReference>
<protein>
    <submittedName>
        <fullName evidence="3">XRE family transcriptional regulator</fullName>
    </submittedName>
</protein>
<dbReference type="SUPFAM" id="SSF47413">
    <property type="entry name" value="lambda repressor-like DNA-binding domains"/>
    <property type="match status" value="1"/>
</dbReference>
<dbReference type="GO" id="GO:0003677">
    <property type="term" value="F:DNA binding"/>
    <property type="evidence" value="ECO:0007669"/>
    <property type="project" value="UniProtKB-KW"/>
</dbReference>
<keyword evidence="1" id="KW-0238">DNA-binding</keyword>
<dbReference type="PANTHER" id="PTHR46797">
    <property type="entry name" value="HTH-TYPE TRANSCRIPTIONAL REGULATOR"/>
    <property type="match status" value="1"/>
</dbReference>
<dbReference type="EMBL" id="CP108195">
    <property type="protein sequence ID" value="WTS11193.1"/>
    <property type="molecule type" value="Genomic_DNA"/>
</dbReference>
<accession>A0AAU1U3I4</accession>
<dbReference type="InterPro" id="IPR001387">
    <property type="entry name" value="Cro/C1-type_HTH"/>
</dbReference>
<dbReference type="GO" id="GO:0003700">
    <property type="term" value="F:DNA-binding transcription factor activity"/>
    <property type="evidence" value="ECO:0007669"/>
    <property type="project" value="TreeGrafter"/>
</dbReference>